<dbReference type="PRINTS" id="PR00364">
    <property type="entry name" value="DISEASERSIST"/>
</dbReference>
<dbReference type="Pfam" id="PF03704">
    <property type="entry name" value="BTAD"/>
    <property type="match status" value="1"/>
</dbReference>
<feature type="domain" description="OmpR/PhoB-type" evidence="8">
    <location>
        <begin position="1"/>
        <end position="88"/>
    </location>
</feature>
<dbReference type="Gene3D" id="1.10.10.10">
    <property type="entry name" value="Winged helix-like DNA-binding domain superfamily/Winged helix DNA-binding domain"/>
    <property type="match status" value="1"/>
</dbReference>
<accession>A0ABN5HXY2</accession>
<dbReference type="Gene3D" id="1.25.40.10">
    <property type="entry name" value="Tetratricopeptide repeat domain"/>
    <property type="match status" value="2"/>
</dbReference>
<dbReference type="InterPro" id="IPR002182">
    <property type="entry name" value="NB-ARC"/>
</dbReference>
<dbReference type="CDD" id="cd15831">
    <property type="entry name" value="BTAD"/>
    <property type="match status" value="1"/>
</dbReference>
<name>A0ABN5HXY2_9ACTN</name>
<dbReference type="InterPro" id="IPR005158">
    <property type="entry name" value="BTAD"/>
</dbReference>
<evidence type="ECO:0000256" key="2">
    <source>
        <dbReference type="ARBA" id="ARBA00023012"/>
    </source>
</evidence>
<sequence length="903" mass="98839">MRFHILGPLAAHPSTPSPAKHRALLGSLLVDSGRVVPTDALIEELWGTNQPRTARSTLQVYVSQLRKTLSDGGPSVLLTRTSGYLLATAPGDLDLDRFHEQRTAGDQAYASQDYERAARHLRQALALWNGPALADVPQGTRLRTAADRLDLLRLDTLEQRISADLWTGRYRQVIPELTELTRAHPLRESLHAHLMVALYQSHQTSEALNLYDRIRHRLADELGVDPGPGLRELHLRMLDSTDVRHFEQCLSARPVTASRAAPAPGSWPSRTEQAPVVHLPRPLPGPSLRREQLGEAEMLLSRIRRSCEGGVLAITGAPGVGKTAFATELAHRTGDLFPDGRVLITLRGDDHSPLSPRDTLLRVLRRVCPAEATRFSQRSANDLDDVTVILTNLLKGRRTLLVLDDVHSEAQIQPLMATDSTLVVTSRRTALSLDAVRYTALGPLAPEDSAVLLAHAAGAPVEEDPQAGADIARLCEHLPLALRGAAAWLDAHPSWPARMLATRLEDPRTRLDTLAVGEHDVRSRLLTVYQDLRPAERQAFRLMSLTPAVDFAPWSAAALLDVPAQQGADIIETLSQVRLLTPVPVPGRPARFRLDRLTHPLAAELLARDDSGGSHGSDVADHSGDDSREARSAVARLSTAYLHRAQEAERQLTPGRRPQADPNPPELREPVAGEPTGSPATALRWFYEEHASLLDVFHAAHAAGLWDQVGSLAESLVGYYETGAAWEPWAAVGELALDAARRAADPRAEAVALCAQGSLAWQRHQLDVAAARFGLAHRRARQASHRHSEARALIGLADTEYSWGHLEAARRMYTKAILLSRTDSFPHSLCDALRGQALVELHYGDAQAALDGFTACRDTAHRTGDQRWASYASRMADRIHEGVLPGDDASWEIRPGVWSLPDV</sequence>
<dbReference type="EMBL" id="CP026652">
    <property type="protein sequence ID" value="AVH55814.1"/>
    <property type="molecule type" value="Genomic_DNA"/>
</dbReference>
<keyword evidence="10" id="KW-1185">Reference proteome</keyword>
<dbReference type="PANTHER" id="PTHR35807">
    <property type="entry name" value="TRANSCRIPTIONAL REGULATOR REDD-RELATED"/>
    <property type="match status" value="1"/>
</dbReference>
<dbReference type="RefSeq" id="WP_099498787.1">
    <property type="nucleotide sequence ID" value="NZ_CP026652.1"/>
</dbReference>
<proteinExistence type="inferred from homology"/>
<keyword evidence="2" id="KW-0902">Two-component regulatory system</keyword>
<dbReference type="SUPFAM" id="SSF48452">
    <property type="entry name" value="TPR-like"/>
    <property type="match status" value="2"/>
</dbReference>
<organism evidence="9 10">
    <name type="scientific">Streptomyces dengpaensis</name>
    <dbReference type="NCBI Taxonomy" id="2049881"/>
    <lineage>
        <taxon>Bacteria</taxon>
        <taxon>Bacillati</taxon>
        <taxon>Actinomycetota</taxon>
        <taxon>Actinomycetes</taxon>
        <taxon>Kitasatosporales</taxon>
        <taxon>Streptomycetaceae</taxon>
        <taxon>Streptomyces</taxon>
    </lineage>
</organism>
<keyword evidence="5" id="KW-0804">Transcription</keyword>
<dbReference type="SUPFAM" id="SSF46894">
    <property type="entry name" value="C-terminal effector domain of the bipartite response regulators"/>
    <property type="match status" value="1"/>
</dbReference>
<protein>
    <submittedName>
        <fullName evidence="9">Transcriptional regulator</fullName>
    </submittedName>
</protein>
<evidence type="ECO:0000259" key="8">
    <source>
        <dbReference type="PROSITE" id="PS51755"/>
    </source>
</evidence>
<dbReference type="Proteomes" id="UP000238413">
    <property type="component" value="Chromosome"/>
</dbReference>
<feature type="DNA-binding region" description="OmpR/PhoB-type" evidence="6">
    <location>
        <begin position="1"/>
        <end position="88"/>
    </location>
</feature>
<dbReference type="InterPro" id="IPR003593">
    <property type="entry name" value="AAA+_ATPase"/>
</dbReference>
<evidence type="ECO:0000313" key="10">
    <source>
        <dbReference type="Proteomes" id="UP000238413"/>
    </source>
</evidence>
<dbReference type="PROSITE" id="PS51755">
    <property type="entry name" value="OMPR_PHOB"/>
    <property type="match status" value="1"/>
</dbReference>
<feature type="region of interest" description="Disordered" evidence="7">
    <location>
        <begin position="607"/>
        <end position="630"/>
    </location>
</feature>
<evidence type="ECO:0000256" key="4">
    <source>
        <dbReference type="ARBA" id="ARBA00023125"/>
    </source>
</evidence>
<gene>
    <name evidence="9" type="ORF">C4B68_08565</name>
</gene>
<feature type="region of interest" description="Disordered" evidence="7">
    <location>
        <begin position="647"/>
        <end position="678"/>
    </location>
</feature>
<dbReference type="InterPro" id="IPR051677">
    <property type="entry name" value="AfsR-DnrI-RedD_regulator"/>
</dbReference>
<evidence type="ECO:0000256" key="6">
    <source>
        <dbReference type="PROSITE-ProRule" id="PRU01091"/>
    </source>
</evidence>
<dbReference type="InterPro" id="IPR027417">
    <property type="entry name" value="P-loop_NTPase"/>
</dbReference>
<dbReference type="InterPro" id="IPR001867">
    <property type="entry name" value="OmpR/PhoB-type_DNA-bd"/>
</dbReference>
<evidence type="ECO:0000256" key="1">
    <source>
        <dbReference type="ARBA" id="ARBA00005820"/>
    </source>
</evidence>
<dbReference type="SUPFAM" id="SSF52540">
    <property type="entry name" value="P-loop containing nucleoside triphosphate hydrolases"/>
    <property type="match status" value="1"/>
</dbReference>
<keyword evidence="4 6" id="KW-0238">DNA-binding</keyword>
<keyword evidence="3" id="KW-0805">Transcription regulation</keyword>
<evidence type="ECO:0000256" key="3">
    <source>
        <dbReference type="ARBA" id="ARBA00023015"/>
    </source>
</evidence>
<dbReference type="Gene3D" id="3.40.50.300">
    <property type="entry name" value="P-loop containing nucleotide triphosphate hydrolases"/>
    <property type="match status" value="1"/>
</dbReference>
<evidence type="ECO:0000256" key="5">
    <source>
        <dbReference type="ARBA" id="ARBA00023163"/>
    </source>
</evidence>
<dbReference type="SMART" id="SM00862">
    <property type="entry name" value="Trans_reg_C"/>
    <property type="match status" value="1"/>
</dbReference>
<evidence type="ECO:0000313" key="9">
    <source>
        <dbReference type="EMBL" id="AVH55814.1"/>
    </source>
</evidence>
<dbReference type="Pfam" id="PF00486">
    <property type="entry name" value="Trans_reg_C"/>
    <property type="match status" value="1"/>
</dbReference>
<dbReference type="InterPro" id="IPR016032">
    <property type="entry name" value="Sig_transdc_resp-reg_C-effctor"/>
</dbReference>
<dbReference type="SMART" id="SM01043">
    <property type="entry name" value="BTAD"/>
    <property type="match status" value="1"/>
</dbReference>
<comment type="similarity">
    <text evidence="1">Belongs to the AfsR/DnrI/RedD regulatory family.</text>
</comment>
<feature type="region of interest" description="Disordered" evidence="7">
    <location>
        <begin position="257"/>
        <end position="287"/>
    </location>
</feature>
<dbReference type="InterPro" id="IPR036388">
    <property type="entry name" value="WH-like_DNA-bd_sf"/>
</dbReference>
<reference evidence="9 10" key="1">
    <citation type="submission" date="2018-02" db="EMBL/GenBank/DDBJ databases">
        <title>Complete genome sequence of Streptomyces dengpaensis, the producer of angucyclines.</title>
        <authorList>
            <person name="Yumei L."/>
        </authorList>
    </citation>
    <scope>NUCLEOTIDE SEQUENCE [LARGE SCALE GENOMIC DNA]</scope>
    <source>
        <strain evidence="9 10">XZHG99</strain>
    </source>
</reference>
<dbReference type="InterPro" id="IPR011990">
    <property type="entry name" value="TPR-like_helical_dom_sf"/>
</dbReference>
<dbReference type="SMART" id="SM00382">
    <property type="entry name" value="AAA"/>
    <property type="match status" value="1"/>
</dbReference>
<dbReference type="Pfam" id="PF00931">
    <property type="entry name" value="NB-ARC"/>
    <property type="match status" value="1"/>
</dbReference>
<dbReference type="PANTHER" id="PTHR35807:SF1">
    <property type="entry name" value="TRANSCRIPTIONAL REGULATOR REDD"/>
    <property type="match status" value="1"/>
</dbReference>
<evidence type="ECO:0000256" key="7">
    <source>
        <dbReference type="SAM" id="MobiDB-lite"/>
    </source>
</evidence>